<dbReference type="Proteomes" id="UP000297595">
    <property type="component" value="Unassembled WGS sequence"/>
</dbReference>
<protein>
    <submittedName>
        <fullName evidence="1">Uncharacterized protein</fullName>
    </submittedName>
</protein>
<reference evidence="1 2" key="1">
    <citation type="submission" date="2019-03" db="EMBL/GenBank/DDBJ databases">
        <title>Nematode-trapping fungi genome.</title>
        <authorList>
            <person name="Vidal-Diez De Ulzurrun G."/>
        </authorList>
    </citation>
    <scope>NUCLEOTIDE SEQUENCE [LARGE SCALE GENOMIC DNA]</scope>
    <source>
        <strain evidence="1 2">TWF154</strain>
    </source>
</reference>
<sequence length="120" mass="13875">MSRKTHAYRTQKSLKVPIDVIIIAGGKINQDRNWFDRNKRPEKIVKESELFNIGELQSKAKQSEAKQNGGGITINNYNSQWSEPSVTLWESKKASKQVFSSHNQDHHTRPPKCWLAMFLH</sequence>
<dbReference type="EMBL" id="SOZJ01000003">
    <property type="protein sequence ID" value="TGJ70275.1"/>
    <property type="molecule type" value="Genomic_DNA"/>
</dbReference>
<accession>A0A8H2HQF0</accession>
<organism evidence="1 2">
    <name type="scientific">Orbilia oligospora</name>
    <name type="common">Nematode-trapping fungus</name>
    <name type="synonym">Arthrobotrys oligospora</name>
    <dbReference type="NCBI Taxonomy" id="2813651"/>
    <lineage>
        <taxon>Eukaryota</taxon>
        <taxon>Fungi</taxon>
        <taxon>Dikarya</taxon>
        <taxon>Ascomycota</taxon>
        <taxon>Pezizomycotina</taxon>
        <taxon>Orbiliomycetes</taxon>
        <taxon>Orbiliales</taxon>
        <taxon>Orbiliaceae</taxon>
        <taxon>Orbilia</taxon>
    </lineage>
</organism>
<evidence type="ECO:0000313" key="1">
    <source>
        <dbReference type="EMBL" id="TGJ70275.1"/>
    </source>
</evidence>
<proteinExistence type="predicted"/>
<comment type="caution">
    <text evidence="1">The sequence shown here is derived from an EMBL/GenBank/DDBJ whole genome shotgun (WGS) entry which is preliminary data.</text>
</comment>
<evidence type="ECO:0000313" key="2">
    <source>
        <dbReference type="Proteomes" id="UP000297595"/>
    </source>
</evidence>
<name>A0A8H2HQF0_ORBOL</name>
<gene>
    <name evidence="1" type="ORF">EYR41_012109</name>
</gene>
<dbReference type="AlphaFoldDB" id="A0A8H2HQF0"/>